<reference evidence="1 2" key="1">
    <citation type="submission" date="2017-11" db="EMBL/GenBank/DDBJ databases">
        <title>Genome sequencing of Prevotella intermedia KCOM 2033.</title>
        <authorList>
            <person name="Kook J.-K."/>
            <person name="Park S.-N."/>
            <person name="Lim Y.K."/>
        </authorList>
    </citation>
    <scope>NUCLEOTIDE SEQUENCE [LARGE SCALE GENOMIC DNA]</scope>
    <source>
        <strain evidence="1 2">KCOM 2033</strain>
    </source>
</reference>
<name>A0A2D3N9H6_PREIN</name>
<organism evidence="1 2">
    <name type="scientific">Prevotella intermedia</name>
    <dbReference type="NCBI Taxonomy" id="28131"/>
    <lineage>
        <taxon>Bacteria</taxon>
        <taxon>Pseudomonadati</taxon>
        <taxon>Bacteroidota</taxon>
        <taxon>Bacteroidia</taxon>
        <taxon>Bacteroidales</taxon>
        <taxon>Prevotellaceae</taxon>
        <taxon>Prevotella</taxon>
    </lineage>
</organism>
<sequence length="60" mass="6984">MFPQYFLVLPQDISIFTDDKTTANEDRIGIGRGRKVATEELQKLKLFLENQRKQSTVIIE</sequence>
<evidence type="ECO:0000313" key="2">
    <source>
        <dbReference type="Proteomes" id="UP000229323"/>
    </source>
</evidence>
<gene>
    <name evidence="1" type="ORF">CTM50_02665</name>
</gene>
<dbReference type="EMBL" id="CP024696">
    <property type="protein sequence ID" value="ATV52053.1"/>
    <property type="molecule type" value="Genomic_DNA"/>
</dbReference>
<proteinExistence type="predicted"/>
<evidence type="ECO:0000313" key="1">
    <source>
        <dbReference type="EMBL" id="ATV52053.1"/>
    </source>
</evidence>
<accession>A0A2D3N9H6</accession>
<dbReference type="AlphaFoldDB" id="A0A2D3N9H6"/>
<dbReference type="Proteomes" id="UP000229323">
    <property type="component" value="Chromosome"/>
</dbReference>
<protein>
    <submittedName>
        <fullName evidence="1">Uncharacterized protein</fullName>
    </submittedName>
</protein>
<dbReference type="RefSeq" id="WP_100022640.1">
    <property type="nucleotide sequence ID" value="NZ_CP024696.1"/>
</dbReference>